<evidence type="ECO:0000259" key="7">
    <source>
        <dbReference type="Pfam" id="PF12832"/>
    </source>
</evidence>
<dbReference type="InterPro" id="IPR024989">
    <property type="entry name" value="MFS_assoc_dom"/>
</dbReference>
<comment type="caution">
    <text evidence="8">The sequence shown here is derived from an EMBL/GenBank/DDBJ whole genome shotgun (WGS) entry which is preliminary data.</text>
</comment>
<feature type="transmembrane region" description="Helical" evidence="6">
    <location>
        <begin position="282"/>
        <end position="303"/>
    </location>
</feature>
<evidence type="ECO:0000256" key="2">
    <source>
        <dbReference type="ARBA" id="ARBA00005241"/>
    </source>
</evidence>
<dbReference type="PANTHER" id="PTHR16172:SF41">
    <property type="entry name" value="MAJOR FACILITATOR SUPERFAMILY DOMAIN-CONTAINING PROTEIN 6-LIKE"/>
    <property type="match status" value="1"/>
</dbReference>
<dbReference type="GO" id="GO:0016020">
    <property type="term" value="C:membrane"/>
    <property type="evidence" value="ECO:0007669"/>
    <property type="project" value="UniProtKB-SubCell"/>
</dbReference>
<feature type="transmembrane region" description="Helical" evidence="6">
    <location>
        <begin position="551"/>
        <end position="573"/>
    </location>
</feature>
<dbReference type="InterPro" id="IPR036259">
    <property type="entry name" value="MFS_trans_sf"/>
</dbReference>
<keyword evidence="3 6" id="KW-0812">Transmembrane</keyword>
<feature type="transmembrane region" description="Helical" evidence="6">
    <location>
        <begin position="461"/>
        <end position="480"/>
    </location>
</feature>
<evidence type="ECO:0000256" key="6">
    <source>
        <dbReference type="SAM" id="Phobius"/>
    </source>
</evidence>
<feature type="transmembrane region" description="Helical" evidence="6">
    <location>
        <begin position="516"/>
        <end position="539"/>
    </location>
</feature>
<dbReference type="PANTHER" id="PTHR16172">
    <property type="entry name" value="MAJOR FACILITATOR SUPERFAMILY DOMAIN-CONTAINING PROTEIN 6-LIKE"/>
    <property type="match status" value="1"/>
</dbReference>
<accession>A0AAV6TQK2</accession>
<feature type="domain" description="Major facilitator superfamily associated" evidence="7">
    <location>
        <begin position="69"/>
        <end position="555"/>
    </location>
</feature>
<gene>
    <name evidence="8" type="ORF">JTE90_023419</name>
</gene>
<evidence type="ECO:0000313" key="9">
    <source>
        <dbReference type="Proteomes" id="UP000827092"/>
    </source>
</evidence>
<feature type="transmembrane region" description="Helical" evidence="6">
    <location>
        <begin position="429"/>
        <end position="449"/>
    </location>
</feature>
<evidence type="ECO:0000313" key="8">
    <source>
        <dbReference type="EMBL" id="KAG8174169.1"/>
    </source>
</evidence>
<dbReference type="AlphaFoldDB" id="A0AAV6TQK2"/>
<evidence type="ECO:0000256" key="4">
    <source>
        <dbReference type="ARBA" id="ARBA00022989"/>
    </source>
</evidence>
<keyword evidence="4 6" id="KW-1133">Transmembrane helix</keyword>
<dbReference type="Gene3D" id="1.20.1250.20">
    <property type="entry name" value="MFS general substrate transporter like domains"/>
    <property type="match status" value="3"/>
</dbReference>
<keyword evidence="9" id="KW-1185">Reference proteome</keyword>
<evidence type="ECO:0000256" key="1">
    <source>
        <dbReference type="ARBA" id="ARBA00004141"/>
    </source>
</evidence>
<feature type="transmembrane region" description="Helical" evidence="6">
    <location>
        <begin position="486"/>
        <end position="504"/>
    </location>
</feature>
<feature type="transmembrane region" description="Helical" evidence="6">
    <location>
        <begin position="395"/>
        <end position="417"/>
    </location>
</feature>
<name>A0AAV6TQK2_9ARAC</name>
<feature type="transmembrane region" description="Helical" evidence="6">
    <location>
        <begin position="103"/>
        <end position="123"/>
    </location>
</feature>
<comment type="similarity">
    <text evidence="2">Belongs to the major facilitator superfamily. MFSD6 family.</text>
</comment>
<dbReference type="SUPFAM" id="SSF103473">
    <property type="entry name" value="MFS general substrate transporter"/>
    <property type="match status" value="1"/>
</dbReference>
<sequence>MKAADETEEDYDYKKEQMLKDKKDNLSLQNVSESLLKNAAAHEQSKELYFTLNIYKDHNLRIYKPLFLIKLALFFWFAGAIVIQAFFTVFLKQRGLTVAQVSLAIGASVVVQLLATSLSAIIADKIGRTKPVLFAHLFLTSAVCVAFVLIPPLKTADDIPQFELFGSVNQSIHKLTFESWCNKSASTTESTCKLYYATNISRIFNEAHCFTVSYIKEKITTIDRYTNEFENLTVCHYESVQEVGSDYLPTLCKGDYCELLVQECMSETGKCFYWDFRTTLLFSFYVLLITIHFFSHSCVFRFYDVTVMSLTAEHNGDFGKQRVFANIGSLVGPSLAGYVMQATTYGYDRNYSLAFVFYCVFTLLSALACWKLKVPQRKPGKSMWRKVIAFLKNPDYLAFIVVLLVLGTSFNFMVVYSNWFLEDLGASQLLLGLVMPLSSAFSIVSLFASKWFLQMFGAHKIFIIALVGYGYYNVAFSFLVEPWYSILIGIVPYTLSYNLNWVAVVEFSHDLAPEGLYASVIVMAGLIHYVFCRMTASLIGGMLMDAYGGRVAFRVMGGINLTTAILYGCFCYCRRSFKK</sequence>
<feature type="transmembrane region" description="Helical" evidence="6">
    <location>
        <begin position="132"/>
        <end position="150"/>
    </location>
</feature>
<protein>
    <recommendedName>
        <fullName evidence="7">Major facilitator superfamily associated domain-containing protein</fullName>
    </recommendedName>
</protein>
<dbReference type="Pfam" id="PF12832">
    <property type="entry name" value="MFS_1_like"/>
    <property type="match status" value="1"/>
</dbReference>
<feature type="transmembrane region" description="Helical" evidence="6">
    <location>
        <begin position="353"/>
        <end position="374"/>
    </location>
</feature>
<dbReference type="Proteomes" id="UP000827092">
    <property type="component" value="Unassembled WGS sequence"/>
</dbReference>
<organism evidence="8 9">
    <name type="scientific">Oedothorax gibbosus</name>
    <dbReference type="NCBI Taxonomy" id="931172"/>
    <lineage>
        <taxon>Eukaryota</taxon>
        <taxon>Metazoa</taxon>
        <taxon>Ecdysozoa</taxon>
        <taxon>Arthropoda</taxon>
        <taxon>Chelicerata</taxon>
        <taxon>Arachnida</taxon>
        <taxon>Araneae</taxon>
        <taxon>Araneomorphae</taxon>
        <taxon>Entelegynae</taxon>
        <taxon>Araneoidea</taxon>
        <taxon>Linyphiidae</taxon>
        <taxon>Erigoninae</taxon>
        <taxon>Oedothorax</taxon>
    </lineage>
</organism>
<keyword evidence="5 6" id="KW-0472">Membrane</keyword>
<feature type="transmembrane region" description="Helical" evidence="6">
    <location>
        <begin position="66"/>
        <end position="91"/>
    </location>
</feature>
<dbReference type="InterPro" id="IPR051717">
    <property type="entry name" value="MFS_MFSD6"/>
</dbReference>
<reference evidence="8 9" key="1">
    <citation type="journal article" date="2022" name="Nat. Ecol. Evol.">
        <title>A masculinizing supergene underlies an exaggerated male reproductive morph in a spider.</title>
        <authorList>
            <person name="Hendrickx F."/>
            <person name="De Corte Z."/>
            <person name="Sonet G."/>
            <person name="Van Belleghem S.M."/>
            <person name="Kostlbacher S."/>
            <person name="Vangestel C."/>
        </authorList>
    </citation>
    <scope>NUCLEOTIDE SEQUENCE [LARGE SCALE GENOMIC DNA]</scope>
    <source>
        <strain evidence="8">W744_W776</strain>
    </source>
</reference>
<evidence type="ECO:0000256" key="5">
    <source>
        <dbReference type="ARBA" id="ARBA00023136"/>
    </source>
</evidence>
<evidence type="ECO:0000256" key="3">
    <source>
        <dbReference type="ARBA" id="ARBA00022692"/>
    </source>
</evidence>
<feature type="transmembrane region" description="Helical" evidence="6">
    <location>
        <begin position="323"/>
        <end position="341"/>
    </location>
</feature>
<proteinExistence type="inferred from homology"/>
<dbReference type="EMBL" id="JAFNEN010001297">
    <property type="protein sequence ID" value="KAG8174169.1"/>
    <property type="molecule type" value="Genomic_DNA"/>
</dbReference>
<comment type="subcellular location">
    <subcellularLocation>
        <location evidence="1">Membrane</location>
        <topology evidence="1">Multi-pass membrane protein</topology>
    </subcellularLocation>
</comment>